<organism evidence="3 4">
    <name type="scientific">Ceratitis capitata</name>
    <name type="common">Mediterranean fruit fly</name>
    <name type="synonym">Tephritis capitata</name>
    <dbReference type="NCBI Taxonomy" id="7213"/>
    <lineage>
        <taxon>Eukaryota</taxon>
        <taxon>Metazoa</taxon>
        <taxon>Ecdysozoa</taxon>
        <taxon>Arthropoda</taxon>
        <taxon>Hexapoda</taxon>
        <taxon>Insecta</taxon>
        <taxon>Pterygota</taxon>
        <taxon>Neoptera</taxon>
        <taxon>Endopterygota</taxon>
        <taxon>Diptera</taxon>
        <taxon>Brachycera</taxon>
        <taxon>Muscomorpha</taxon>
        <taxon>Tephritoidea</taxon>
        <taxon>Tephritidae</taxon>
        <taxon>Ceratitis</taxon>
        <taxon>Ceratitis</taxon>
    </lineage>
</organism>
<dbReference type="EMBL" id="CAJHJT010000001">
    <property type="protein sequence ID" value="CAD6995820.1"/>
    <property type="molecule type" value="Genomic_DNA"/>
</dbReference>
<evidence type="ECO:0000313" key="4">
    <source>
        <dbReference type="Proteomes" id="UP000606786"/>
    </source>
</evidence>
<dbReference type="Proteomes" id="UP000606786">
    <property type="component" value="Unassembled WGS sequence"/>
</dbReference>
<feature type="chain" id="PRO_5032526606" evidence="2">
    <location>
        <begin position="23"/>
        <end position="102"/>
    </location>
</feature>
<keyword evidence="4" id="KW-1185">Reference proteome</keyword>
<feature type="region of interest" description="Disordered" evidence="1">
    <location>
        <begin position="50"/>
        <end position="75"/>
    </location>
</feature>
<reference evidence="3" key="1">
    <citation type="submission" date="2020-11" db="EMBL/GenBank/DDBJ databases">
        <authorList>
            <person name="Whitehead M."/>
        </authorList>
    </citation>
    <scope>NUCLEOTIDE SEQUENCE</scope>
    <source>
        <strain evidence="3">EGII</strain>
    </source>
</reference>
<sequence length="102" mass="11567">MDTKHLAVALLFLLFNITSIHGKSVELVNSVNIHIQNLSRNVQETILHNSSEQTENGHEIETSHNTKTIVKGDQTENHTTHKFKHTTFNTKTHFSSTYTNGK</sequence>
<accession>A0A811UB91</accession>
<name>A0A811UB91_CERCA</name>
<protein>
    <submittedName>
        <fullName evidence="3">(Mediterranean fruit fly) hypothetical protein</fullName>
    </submittedName>
</protein>
<feature type="compositionally biased region" description="Basic and acidic residues" evidence="1">
    <location>
        <begin position="55"/>
        <end position="64"/>
    </location>
</feature>
<evidence type="ECO:0000256" key="1">
    <source>
        <dbReference type="SAM" id="MobiDB-lite"/>
    </source>
</evidence>
<dbReference type="AlphaFoldDB" id="A0A811UB91"/>
<comment type="caution">
    <text evidence="3">The sequence shown here is derived from an EMBL/GenBank/DDBJ whole genome shotgun (WGS) entry which is preliminary data.</text>
</comment>
<proteinExistence type="predicted"/>
<keyword evidence="2" id="KW-0732">Signal</keyword>
<evidence type="ECO:0000256" key="2">
    <source>
        <dbReference type="SAM" id="SignalP"/>
    </source>
</evidence>
<evidence type="ECO:0000313" key="3">
    <source>
        <dbReference type="EMBL" id="CAD6995820.1"/>
    </source>
</evidence>
<feature type="signal peptide" evidence="2">
    <location>
        <begin position="1"/>
        <end position="22"/>
    </location>
</feature>
<gene>
    <name evidence="3" type="ORF">CCAP1982_LOCUS4523</name>
</gene>